<name>A0A9P1CPK8_9DINO</name>
<feature type="compositionally biased region" description="Basic residues" evidence="1">
    <location>
        <begin position="111"/>
        <end position="123"/>
    </location>
</feature>
<feature type="region of interest" description="Disordered" evidence="1">
    <location>
        <begin position="278"/>
        <end position="338"/>
    </location>
</feature>
<feature type="compositionally biased region" description="Low complexity" evidence="1">
    <location>
        <begin position="762"/>
        <end position="780"/>
    </location>
</feature>
<accession>A0A9P1CPK8</accession>
<evidence type="ECO:0000313" key="4">
    <source>
        <dbReference type="Proteomes" id="UP001152797"/>
    </source>
</evidence>
<feature type="compositionally biased region" description="Basic and acidic residues" evidence="1">
    <location>
        <begin position="516"/>
        <end position="526"/>
    </location>
</feature>
<organism evidence="2">
    <name type="scientific">Cladocopium goreaui</name>
    <dbReference type="NCBI Taxonomy" id="2562237"/>
    <lineage>
        <taxon>Eukaryota</taxon>
        <taxon>Sar</taxon>
        <taxon>Alveolata</taxon>
        <taxon>Dinophyceae</taxon>
        <taxon>Suessiales</taxon>
        <taxon>Symbiodiniaceae</taxon>
        <taxon>Cladocopium</taxon>
    </lineage>
</organism>
<dbReference type="EMBL" id="CAMXCT030002046">
    <property type="protein sequence ID" value="CAL4782512.1"/>
    <property type="molecule type" value="Genomic_DNA"/>
</dbReference>
<dbReference type="AlphaFoldDB" id="A0A9P1CPK8"/>
<protein>
    <submittedName>
        <fullName evidence="2">Uncharacterized protein</fullName>
    </submittedName>
</protein>
<dbReference type="EMBL" id="CAMXCT010002046">
    <property type="protein sequence ID" value="CAI3995200.1"/>
    <property type="molecule type" value="Genomic_DNA"/>
</dbReference>
<gene>
    <name evidence="2" type="ORF">C1SCF055_LOCUS21790</name>
</gene>
<evidence type="ECO:0000256" key="1">
    <source>
        <dbReference type="SAM" id="MobiDB-lite"/>
    </source>
</evidence>
<feature type="region of interest" description="Disordered" evidence="1">
    <location>
        <begin position="759"/>
        <end position="795"/>
    </location>
</feature>
<feature type="region of interest" description="Disordered" evidence="1">
    <location>
        <begin position="40"/>
        <end position="188"/>
    </location>
</feature>
<keyword evidence="4" id="KW-1185">Reference proteome</keyword>
<evidence type="ECO:0000313" key="2">
    <source>
        <dbReference type="EMBL" id="CAI3995200.1"/>
    </source>
</evidence>
<comment type="caution">
    <text evidence="2">The sequence shown here is derived from an EMBL/GenBank/DDBJ whole genome shotgun (WGS) entry which is preliminary data.</text>
</comment>
<dbReference type="Proteomes" id="UP001152797">
    <property type="component" value="Unassembled WGS sequence"/>
</dbReference>
<proteinExistence type="predicted"/>
<evidence type="ECO:0000313" key="3">
    <source>
        <dbReference type="EMBL" id="CAL4782512.1"/>
    </source>
</evidence>
<reference evidence="3 4" key="2">
    <citation type="submission" date="2024-05" db="EMBL/GenBank/DDBJ databases">
        <authorList>
            <person name="Chen Y."/>
            <person name="Shah S."/>
            <person name="Dougan E. K."/>
            <person name="Thang M."/>
            <person name="Chan C."/>
        </authorList>
    </citation>
    <scope>NUCLEOTIDE SEQUENCE [LARGE SCALE GENOMIC DNA]</scope>
</reference>
<feature type="compositionally biased region" description="Polar residues" evidence="1">
    <location>
        <begin position="477"/>
        <end position="488"/>
    </location>
</feature>
<feature type="compositionally biased region" description="Basic and acidic residues" evidence="1">
    <location>
        <begin position="157"/>
        <end position="170"/>
    </location>
</feature>
<feature type="compositionally biased region" description="Low complexity" evidence="1">
    <location>
        <begin position="70"/>
        <end position="92"/>
    </location>
</feature>
<feature type="region of interest" description="Disordered" evidence="1">
    <location>
        <begin position="460"/>
        <end position="534"/>
    </location>
</feature>
<feature type="compositionally biased region" description="Basic residues" evidence="1">
    <location>
        <begin position="784"/>
        <end position="793"/>
    </location>
</feature>
<reference evidence="2" key="1">
    <citation type="submission" date="2022-10" db="EMBL/GenBank/DDBJ databases">
        <authorList>
            <person name="Chen Y."/>
            <person name="Dougan E. K."/>
            <person name="Chan C."/>
            <person name="Rhodes N."/>
            <person name="Thang M."/>
        </authorList>
    </citation>
    <scope>NUCLEOTIDE SEQUENCE</scope>
</reference>
<dbReference type="EMBL" id="CAMXCT020002046">
    <property type="protein sequence ID" value="CAL1148575.1"/>
    <property type="molecule type" value="Genomic_DNA"/>
</dbReference>
<sequence>MAASLSNLPFPIDELAWDKLHVVAKHLKVNRAEAFTIMHHVLGPPPTPLPDMENETKPKRKKKDINSAESPTPKSQPSQPSKPIKAKATAAKSKPKGKAKAKSGASACQPKKVKKVHGKKAKTQKQVDAKKNKSVPPEEAEDVETPATEYYALYGPEHAEDGPEHAEDVTRKRKPPVQVPLDAIAGDGLVTPSRRRAVGKPSDQGASCDTLKRAIDFVNNQGPHDKLGEQTKELDSISTASTIVLGESQPGDLQNQLSAALAYIKQLESCQVAAGAPAEPSKLQRATPLEEDGPSNVTLPDTIPGDISAAPSPALPETVPDVPMQEEEPDRQSDHEMDLDQPATLCDEDERMADNDVTSAVNEKSLEKEDSLASTASLGESWEREFYDYKEENGKWVKYIKDKYVALAKARNWSLGPIDITAEAAPPMEKLGVLSIKAGQTSDQQPDAAVPTSAEPMALVQQPPAAAPTSEPKIPVQQPNAAAPTSSEPEIPVQQPKAAAPTNEPKIPVQQPDASAVEKEKPDRPVLQEAAGPPDRTLELAGLQALMKGQVEREQAAALAEATRVEGLLNPGPRAVAETAGPDRVDWVTHKKEGMRLKRLLEESADGAKSFPHMAKMWAGSKEDRKQLLREWVQKNGDAAAIEANIVISKTSSSKLGTQKELLTVAEMVSRGFPREKNSAIVAKGGIPDADCPHLPSLYKYWVQTSCVLKDVEEVKQESKVNIQCQPSAGALDAMMSGPKGPKQRCALPSGSLEQMMQSVQAPAAGTTTADASTAPTTAEPKAKSKAKAKAKAKSGANGRVGEVVAKTMDEMKSEMCNSLKKEMNAVSNISLELPQNNGLRKILGDFKTRFEEAIDELLISK</sequence>